<evidence type="ECO:0000256" key="16">
    <source>
        <dbReference type="ARBA" id="ARBA00023136"/>
    </source>
</evidence>
<evidence type="ECO:0000313" key="26">
    <source>
        <dbReference type="EnsemblMetazoa" id="PPA28624.1"/>
    </source>
</evidence>
<feature type="transmembrane region" description="Helical" evidence="25">
    <location>
        <begin position="247"/>
        <end position="271"/>
    </location>
</feature>
<feature type="transmembrane region" description="Helical" evidence="25">
    <location>
        <begin position="1683"/>
        <end position="1705"/>
    </location>
</feature>
<proteinExistence type="inferred from homology"/>
<comment type="cofactor">
    <cofactor evidence="19">
        <name>FAD</name>
        <dbReference type="ChEBI" id="CHEBI:57692"/>
    </cofactor>
    <text evidence="19">Flavinylated by SdhE, about 5% flavinylation occurs in the absence of SdhE.</text>
</comment>
<dbReference type="Gene3D" id="4.10.80.40">
    <property type="entry name" value="succinate dehydrogenase protein domain"/>
    <property type="match status" value="1"/>
</dbReference>
<dbReference type="Pfam" id="PF01529">
    <property type="entry name" value="DHHC"/>
    <property type="match status" value="1"/>
</dbReference>
<dbReference type="InterPro" id="IPR002110">
    <property type="entry name" value="Ankyrin_rpt"/>
</dbReference>
<dbReference type="SMART" id="SM00248">
    <property type="entry name" value="ANK"/>
    <property type="match status" value="6"/>
</dbReference>
<dbReference type="NCBIfam" id="TIGR01816">
    <property type="entry name" value="sdhA_forward"/>
    <property type="match status" value="1"/>
</dbReference>
<dbReference type="InterPro" id="IPR001594">
    <property type="entry name" value="Palmitoyltrfase_DHHC"/>
</dbReference>
<dbReference type="Proteomes" id="UP000005239">
    <property type="component" value="Unassembled WGS sequence"/>
</dbReference>
<feature type="binding site" evidence="19">
    <location>
        <position position="808"/>
    </location>
    <ligand>
        <name>FAD</name>
        <dbReference type="ChEBI" id="CHEBI:57692"/>
    </ligand>
</feature>
<name>A0A2A6BEW7_PRIPA</name>
<dbReference type="InterPro" id="IPR003952">
    <property type="entry name" value="FRD_SDH_FAD_BS"/>
</dbReference>
<protein>
    <recommendedName>
        <fullName evidence="23">Succinate dehydrogenase [ubiquinone] flavoprotein subunit, mitochondrial</fullName>
        <ecNumber evidence="23">1.3.5.1</ecNumber>
    </recommendedName>
</protein>
<dbReference type="FunFam" id="1.20.58.100:FF:000001">
    <property type="entry name" value="Succinate dehydrogenase flavoprotein subunit (SdhA)"/>
    <property type="match status" value="1"/>
</dbReference>
<dbReference type="GO" id="GO:0005743">
    <property type="term" value="C:mitochondrial inner membrane"/>
    <property type="evidence" value="ECO:0007669"/>
    <property type="project" value="UniProtKB-SubCell"/>
</dbReference>
<evidence type="ECO:0000256" key="8">
    <source>
        <dbReference type="ARBA" id="ARBA00022692"/>
    </source>
</evidence>
<dbReference type="PROSITE" id="PS50088">
    <property type="entry name" value="ANK_REPEAT"/>
    <property type="match status" value="3"/>
</dbReference>
<keyword evidence="12 23" id="KW-0249">Electron transport</keyword>
<feature type="region of interest" description="Disordered" evidence="24">
    <location>
        <begin position="1991"/>
        <end position="2015"/>
    </location>
</feature>
<keyword evidence="8 25" id="KW-0812">Transmembrane</keyword>
<feature type="repeat" description="ANK" evidence="21">
    <location>
        <begin position="1331"/>
        <end position="1363"/>
    </location>
</feature>
<feature type="compositionally biased region" description="Low complexity" evidence="24">
    <location>
        <begin position="1235"/>
        <end position="1249"/>
    </location>
</feature>
<keyword evidence="6 23" id="KW-0816">Tricarboxylic acid cycle</keyword>
<feature type="region of interest" description="Disordered" evidence="24">
    <location>
        <begin position="1225"/>
        <end position="1262"/>
    </location>
</feature>
<dbReference type="Gene3D" id="1.20.58.100">
    <property type="entry name" value="Fumarate reductase/succinate dehydrogenase flavoprotein-like, C-terminal domain"/>
    <property type="match status" value="1"/>
</dbReference>
<evidence type="ECO:0000256" key="4">
    <source>
        <dbReference type="ARBA" id="ARBA00008040"/>
    </source>
</evidence>
<dbReference type="Gene3D" id="3.50.50.60">
    <property type="entry name" value="FAD/NAD(P)-binding domain"/>
    <property type="match status" value="1"/>
</dbReference>
<accession>A0A8R1YKG0</accession>
<gene>
    <name evidence="26" type="primary">WBGene00118178</name>
</gene>
<evidence type="ECO:0000256" key="7">
    <source>
        <dbReference type="ARBA" id="ARBA00022630"/>
    </source>
</evidence>
<dbReference type="Pfam" id="PF02910">
    <property type="entry name" value="Succ_DH_flav_C"/>
    <property type="match status" value="1"/>
</dbReference>
<dbReference type="PANTHER" id="PTHR11632:SF51">
    <property type="entry name" value="SUCCINATE DEHYDROGENASE [UBIQUINONE] FLAVOPROTEIN SUBUNIT, MITOCHONDRIAL"/>
    <property type="match status" value="1"/>
</dbReference>
<accession>A0A2A6BEW7</accession>
<feature type="transmembrane region" description="Helical" evidence="25">
    <location>
        <begin position="1520"/>
        <end position="1549"/>
    </location>
</feature>
<dbReference type="GO" id="GO:0045273">
    <property type="term" value="C:respiratory chain complex II (succinate dehydrogenase)"/>
    <property type="evidence" value="ECO:0000318"/>
    <property type="project" value="GO_Central"/>
</dbReference>
<evidence type="ECO:0000256" key="25">
    <source>
        <dbReference type="SAM" id="Phobius"/>
    </source>
</evidence>
<evidence type="ECO:0000256" key="6">
    <source>
        <dbReference type="ARBA" id="ARBA00022532"/>
    </source>
</evidence>
<dbReference type="InterPro" id="IPR036259">
    <property type="entry name" value="MFS_trans_sf"/>
</dbReference>
<dbReference type="SUPFAM" id="SSF103473">
    <property type="entry name" value="MFS general substrate transporter"/>
    <property type="match status" value="1"/>
</dbReference>
<keyword evidence="7 19" id="KW-0285">Flavoprotein</keyword>
<feature type="compositionally biased region" description="Polar residues" evidence="24">
    <location>
        <begin position="81"/>
        <end position="100"/>
    </location>
</feature>
<feature type="transmembrane region" description="Helical" evidence="25">
    <location>
        <begin position="1561"/>
        <end position="1581"/>
    </location>
</feature>
<feature type="binding site" evidence="18">
    <location>
        <position position="829"/>
    </location>
    <ligand>
        <name>substrate</name>
    </ligand>
</feature>
<evidence type="ECO:0000256" key="20">
    <source>
        <dbReference type="PIRSR" id="PIRSR611281-4"/>
    </source>
</evidence>
<dbReference type="FunFam" id="3.90.700.10:FF:000001">
    <property type="entry name" value="Mitochondrial succinate dehydrogenase flavoprotein subunit"/>
    <property type="match status" value="1"/>
</dbReference>
<feature type="compositionally biased region" description="Basic and acidic residues" evidence="24">
    <location>
        <begin position="1771"/>
        <end position="1792"/>
    </location>
</feature>
<dbReference type="FunFam" id="3.50.50.60:FF:000482">
    <property type="entry name" value="Succinate dehydrogenase complex, subunit A, flavoprotein (Fp)"/>
    <property type="match status" value="1"/>
</dbReference>
<evidence type="ECO:0000256" key="18">
    <source>
        <dbReference type="PIRSR" id="PIRSR611281-2"/>
    </source>
</evidence>
<feature type="transmembrane region" description="Helical" evidence="25">
    <location>
        <begin position="187"/>
        <end position="215"/>
    </location>
</feature>
<dbReference type="GO" id="GO:0050660">
    <property type="term" value="F:flavin adenine dinucleotide binding"/>
    <property type="evidence" value="ECO:0000318"/>
    <property type="project" value="GO_Central"/>
</dbReference>
<dbReference type="Gene3D" id="3.90.700.10">
    <property type="entry name" value="Succinate dehydrogenase/fumarate reductase flavoprotein, catalytic domain"/>
    <property type="match status" value="1"/>
</dbReference>
<dbReference type="SUPFAM" id="SSF51905">
    <property type="entry name" value="FAD/NAD(P)-binding domain"/>
    <property type="match status" value="1"/>
</dbReference>
<dbReference type="Pfam" id="PF12796">
    <property type="entry name" value="Ank_2"/>
    <property type="match status" value="1"/>
</dbReference>
<feature type="transmembrane region" description="Helical" evidence="25">
    <location>
        <begin position="417"/>
        <end position="439"/>
    </location>
</feature>
<dbReference type="InterPro" id="IPR011281">
    <property type="entry name" value="Succ_DH_flav_su_fwd"/>
</dbReference>
<keyword evidence="14 23" id="KW-0560">Oxidoreductase</keyword>
<evidence type="ECO:0000256" key="19">
    <source>
        <dbReference type="PIRSR" id="PIRSR611281-3"/>
    </source>
</evidence>
<dbReference type="GO" id="GO:0006121">
    <property type="term" value="P:mitochondrial electron transport, succinate to ubiquinone"/>
    <property type="evidence" value="ECO:0000318"/>
    <property type="project" value="GO_Central"/>
</dbReference>
<dbReference type="PROSITE" id="PS51479">
    <property type="entry name" value="ZF_RTR1"/>
    <property type="match status" value="1"/>
</dbReference>
<dbReference type="GO" id="GO:0009055">
    <property type="term" value="F:electron transfer activity"/>
    <property type="evidence" value="ECO:0000318"/>
    <property type="project" value="GO_Central"/>
</dbReference>
<dbReference type="InterPro" id="IPR003953">
    <property type="entry name" value="FAD-dep_OxRdtase_2_FAD-bd"/>
</dbReference>
<dbReference type="InterPro" id="IPR027477">
    <property type="entry name" value="Succ_DH/fumarate_Rdtase_cat_sf"/>
</dbReference>
<evidence type="ECO:0000256" key="17">
    <source>
        <dbReference type="PIRSR" id="PIRSR611281-1"/>
    </source>
</evidence>
<keyword evidence="16 23" id="KW-0472">Membrane</keyword>
<dbReference type="Gene3D" id="1.25.40.820">
    <property type="match status" value="1"/>
</dbReference>
<comment type="catalytic activity">
    <reaction evidence="23">
        <text>a quinone + succinate = fumarate + a quinol</text>
        <dbReference type="Rhea" id="RHEA:40523"/>
        <dbReference type="ChEBI" id="CHEBI:24646"/>
        <dbReference type="ChEBI" id="CHEBI:29806"/>
        <dbReference type="ChEBI" id="CHEBI:30031"/>
        <dbReference type="ChEBI" id="CHEBI:132124"/>
        <dbReference type="EC" id="1.3.5.1"/>
    </reaction>
</comment>
<feature type="transmembrane region" description="Helical" evidence="25">
    <location>
        <begin position="459"/>
        <end position="483"/>
    </location>
</feature>
<dbReference type="InterPro" id="IPR015939">
    <property type="entry name" value="Fum_Rdtase/Succ_DH_flav-like_C"/>
</dbReference>
<dbReference type="InterPro" id="IPR036188">
    <property type="entry name" value="FAD/NAD-bd_sf"/>
</dbReference>
<feature type="modified residue" description="Tele-8alpha-FAD histidine" evidence="20">
    <location>
        <position position="632"/>
    </location>
</feature>
<keyword evidence="13 25" id="KW-1133">Transmembrane helix</keyword>
<keyword evidence="11 23" id="KW-0809">Transit peptide</keyword>
<dbReference type="InterPro" id="IPR007308">
    <property type="entry name" value="Rtr1/RPAP2_dom"/>
</dbReference>
<evidence type="ECO:0000256" key="2">
    <source>
        <dbReference type="ARBA" id="ARBA00004443"/>
    </source>
</evidence>
<reference evidence="26" key="2">
    <citation type="submission" date="2022-06" db="UniProtKB">
        <authorList>
            <consortium name="EnsemblMetazoa"/>
        </authorList>
    </citation>
    <scope>IDENTIFICATION</scope>
    <source>
        <strain evidence="26">PS312</strain>
    </source>
</reference>
<sequence length="2317" mass="256559">MVRIAPLSPIKPPEGIKDAFYDVREYKDVEKSPVVVSESSKIFPSARFFMACLLCTCFISLSVATSNLSLSMVCMVRKTSNNTMDRPENSSCPKSVTTTGEHSRSHGLQIRPFRVNGKGNSVERQWKHDSFEGKYVDEEGVSVVPCSQANKVDWSPTEQGFVFAAQNFGSLAMLLTGSHADKLNGKWCITIALVLLCFSNAMIPFVATASVWWVFAFRVLAGVGDSFLFPSASSMISRWFPPKERPFAIGFVTGGRQIGSLLILPVAGVLCSNSSNGFGGWPAIFYLSGRPLIVSVFALVCHEYPLVIMLQLLPKYFSDVLQLSSTTNGLISALPIAVLWVSKTLSSSLASLLTANQKMSKTNSCKLFNLVASLGLGICVGVTPFMASASDPAPAIVVLCLANAFAGLHTPGVQTALIQLAPAFSGIVTGLSFSVVAVFSIINKLLSNTILSTGSTDEWFIVFEISAIVALLPVIFFSLWGSAERQPWASKEKKPEPDAKSETLSENTTIVALAKFSMYLSHQNSRVIQFDSRSKLYTVIHGCSPSLFPPFKLTMLSASSRRTALKGIRSLSTTNKAAAEKTSNIAEYKVVDHAYDAVVVGAGGAGLRAAMGLSEGGLKTAVITKLFPTRSHTVAAQGGINAALGNMNPDNWRWHFYDTVKGSDWLGDQDAIHYMTREAERAVIELENYGMPFSRTPEGKIYQRAFGGQSNDFGRGGQAHRTCCVADRTGHSLLHTLYGASLQYNCNYFVEFFALDLIMDKGACVGVVAMSLEDGSIHRFRAKNTVLATGGYGRAYFSCTSAHTCTGDGTALAARAGINNSDMEFVQFHPTGIYGAGCLITEGSRGEGGFLVNSKGERFMERYAPVAKDLASRDVVSRSMTLEIMEGRGVGPEKDHIYLQLHHLPAEQLHQRLPGISETAQIFAGVDVTKEPIPVIPTVHYNMGGTPTNYKGQVINYTCEKGDQIVPGLYAAGECGAHSVHGANRLGANSLLDLVIFGRACAIDILSKDKAGVNVPDLPKGAGEASVANLDKVRHANGDISTADLRLQMQKTMQKHAAVFRRGDVLQEGVKKMNDLYAQQKNLKVTDRGLVWNSDLIETLELQNLFINATQTIVAAENRKESRGAHARDDFPNREDEMDYSKSTEGQTKKPFEEHWRKHSIIRSDIETGKVSLEYRPVIDTTLDKTETDWVPPKTSPNRNPVALIFSPPFFSLSVQSSFVCNSTFQSSTPEGGDEMSSSSEMTPSSTHPSVPPPSIPPPPTHISLIQRAVEACQKGVEEELVHCLKQGIKPNDVDGDGCSLLHWAAINNHEKVIKRLLMEGADVNIVGGILVSAPLHWAARVGNLNACAILARAGARCDVRDTQGYTPMHLAVQGCATPIVAYFIHHYDYAVNVTDNSGMTSAMWCSYRNFDMFPLRLLVRAGADLSISETLQGNTALHFACQERNLSAVKELLAGGADVSATNNQQETPLDIARNTRNIKIVKLLESHGRQRGSIRSSCIRSVQDNQTFVRALQAVAPSMFFCIVFLCFHFMHPAIALVILILASILLRMKLDIHRITHTLIPIGITVAEALAMLGTWSFSQHWWVPWWAQLVFLFFMATLFGSLIRCALFDAGSIAPSKRPYEEFKVIVDEKRLSYFCYSCFVNRPVGSKHCAVCDKCVLNFDHHCPWLNACITRRNHREFLLFVLSVGLTSIVFATSLILFFSQYLRDHTFTNLLYYHPWELFTFCLSALHVILMTSLFGVQSMQIAQGVTTNQMLKRQSHAYPRQQTTRDGHSRMGDEESGGHGHSHNGDDGHDSGCVFYIRNCLNFCAAAAEEMMKGKGKEQSDEAKEKGFRKRVFEAIMELSDVVNWKTTLKHLPYLDRSSWDEVAEERFLAQLCAFPSCEKRIQKEKKGEQLYKIDRVEGKIYEKGYSLRNGFCSKECWDRFEAVREELAEDPLWITGRPKEISLDVSPIRPSPRRSNNENQGVEIVKDSLLVKQLDTLFIAERDGISSDEEKEGEDDEEGTKKEEDKDFISSIQRYCTVSGGGMEKKIEKEGNDKGKKDKRSEDEKLKALKEKLKNRSAAPKRKAMLTDAIALTPSQMKEEQRMAFIAKKDKPSPSTQEPSNGLSGITAEEMETLPDETIPFTADWEIPAKNFVDWMNRRTTELVRMGGRRPVNEVDRILKRFYAGDMAEAMENEEESAPLPMVDGCDVKKRRIEIMISSIKSTYLSLEGHLCVRSSRLEEIRSIVSSFSLDANSITGWSKKEMKVIALGLWRIVCMFSDELENDFFPNGVLSNEMRTVLEMWQLDENAYSRMIKVIEGRIEMFETAKQ</sequence>
<dbReference type="SUPFAM" id="SSF56425">
    <property type="entry name" value="Succinate dehydrogenase/fumarate reductase flavoprotein, catalytic domain"/>
    <property type="match status" value="1"/>
</dbReference>
<feature type="transmembrane region" description="Helical" evidence="25">
    <location>
        <begin position="292"/>
        <end position="313"/>
    </location>
</feature>
<dbReference type="InterPro" id="IPR038534">
    <property type="entry name" value="Rtr1/RPAP2_sf"/>
</dbReference>
<organism evidence="26 27">
    <name type="scientific">Pristionchus pacificus</name>
    <name type="common">Parasitic nematode worm</name>
    <dbReference type="NCBI Taxonomy" id="54126"/>
    <lineage>
        <taxon>Eukaryota</taxon>
        <taxon>Metazoa</taxon>
        <taxon>Ecdysozoa</taxon>
        <taxon>Nematoda</taxon>
        <taxon>Chromadorea</taxon>
        <taxon>Rhabditida</taxon>
        <taxon>Rhabditina</taxon>
        <taxon>Diplogasteromorpha</taxon>
        <taxon>Diplogasteroidea</taxon>
        <taxon>Neodiplogasteridae</taxon>
        <taxon>Pristionchus</taxon>
    </lineage>
</organism>
<dbReference type="NCBIfam" id="TIGR01812">
    <property type="entry name" value="sdhA_frdA_Gneg"/>
    <property type="match status" value="1"/>
</dbReference>
<dbReference type="GO" id="GO:0008177">
    <property type="term" value="F:succinate dehydrogenase (quinone) activity"/>
    <property type="evidence" value="ECO:0000318"/>
    <property type="project" value="GO_Central"/>
</dbReference>
<comment type="function">
    <text evidence="23">Flavoprotein (FP) subunit of succinate dehydrogenase (SDH) that is involved in complex II of the mitochondrial electron transport chain and is responsible for transferring electrons from succinate to ubiquinone (coenzyme Q).</text>
</comment>
<dbReference type="Pfam" id="PF07690">
    <property type="entry name" value="MFS_1"/>
    <property type="match status" value="1"/>
</dbReference>
<feature type="compositionally biased region" description="Pro residues" evidence="24">
    <location>
        <begin position="1250"/>
        <end position="1261"/>
    </location>
</feature>
<dbReference type="FunFam" id="4.10.80.40:FF:000004">
    <property type="entry name" value="Succinate dehydrogenase [ubiquinone] flavoprotein subunit, mitochondrial"/>
    <property type="match status" value="1"/>
</dbReference>
<evidence type="ECO:0000256" key="12">
    <source>
        <dbReference type="ARBA" id="ARBA00022982"/>
    </source>
</evidence>
<evidence type="ECO:0000256" key="11">
    <source>
        <dbReference type="ARBA" id="ARBA00022946"/>
    </source>
</evidence>
<dbReference type="GO" id="GO:0006099">
    <property type="term" value="P:tricarboxylic acid cycle"/>
    <property type="evidence" value="ECO:0007669"/>
    <property type="project" value="UniProtKB-UniPathway"/>
</dbReference>
<keyword evidence="27" id="KW-1185">Reference proteome</keyword>
<feature type="region of interest" description="Disordered" evidence="24">
    <location>
        <begin position="1118"/>
        <end position="1152"/>
    </location>
</feature>
<comment type="pathway">
    <text evidence="3 23">Carbohydrate metabolism; tricarboxylic acid cycle; fumarate from succinate (eukaryal route): step 1/1.</text>
</comment>
<dbReference type="InterPro" id="IPR014006">
    <property type="entry name" value="Succ_Dhase_FrdA_Gneg"/>
</dbReference>
<evidence type="ECO:0000256" key="24">
    <source>
        <dbReference type="SAM" id="MobiDB-lite"/>
    </source>
</evidence>
<evidence type="ECO:0000256" key="5">
    <source>
        <dbReference type="ARBA" id="ARBA00022448"/>
    </source>
</evidence>
<comment type="subcellular location">
    <subcellularLocation>
        <location evidence="1">Membrane</location>
        <topology evidence="1">Multi-pass membrane protein</topology>
    </subcellularLocation>
    <subcellularLocation>
        <location evidence="2 23">Mitochondrion inner membrane</location>
        <topology evidence="2 23">Peripheral membrane protein</topology>
        <orientation evidence="2 23">Matrix side</orientation>
    </subcellularLocation>
</comment>
<evidence type="ECO:0000313" key="27">
    <source>
        <dbReference type="Proteomes" id="UP000005239"/>
    </source>
</evidence>
<feature type="binding site" evidence="18">
    <location>
        <position position="841"/>
    </location>
    <ligand>
        <name>substrate</name>
    </ligand>
</feature>
<comment type="similarity">
    <text evidence="4 23">Belongs to the FAD-dependent oxidoreductase 2 family. FRD/SDH subfamily.</text>
</comment>
<comment type="similarity">
    <text evidence="22">Belongs to the RPAP2 family.</text>
</comment>
<feature type="active site" description="Proton acceptor" evidence="17">
    <location>
        <position position="873"/>
    </location>
</feature>
<feature type="binding site" evidence="19">
    <location>
        <begin position="990"/>
        <end position="991"/>
    </location>
    <ligand>
        <name>FAD</name>
        <dbReference type="ChEBI" id="CHEBI:57692"/>
    </ligand>
</feature>
<dbReference type="FunFam" id="1.20.1250.20:FF:000730">
    <property type="entry name" value="Protein CBG05932"/>
    <property type="match status" value="1"/>
</dbReference>
<dbReference type="InterPro" id="IPR037099">
    <property type="entry name" value="Fum_R/Succ_DH_flav-like_C_sf"/>
</dbReference>
<feature type="transmembrane region" description="Helical" evidence="25">
    <location>
        <begin position="367"/>
        <end position="387"/>
    </location>
</feature>
<feature type="region of interest" description="Disordered" evidence="24">
    <location>
        <begin position="81"/>
        <end position="103"/>
    </location>
</feature>
<dbReference type="GO" id="GO:0022857">
    <property type="term" value="F:transmembrane transporter activity"/>
    <property type="evidence" value="ECO:0007669"/>
    <property type="project" value="InterPro"/>
</dbReference>
<dbReference type="Pfam" id="PF04181">
    <property type="entry name" value="RPAP2_Rtr1"/>
    <property type="match status" value="1"/>
</dbReference>
<feature type="binding site" evidence="18">
    <location>
        <position position="940"/>
    </location>
    <ligand>
        <name>substrate</name>
    </ligand>
</feature>
<feature type="transmembrane region" description="Helical" evidence="25">
    <location>
        <begin position="48"/>
        <end position="76"/>
    </location>
</feature>
<dbReference type="PROSITE" id="PS00504">
    <property type="entry name" value="FRD_SDH_FAD_BINDING"/>
    <property type="match status" value="1"/>
</dbReference>
<feature type="binding site" evidence="19">
    <location>
        <position position="974"/>
    </location>
    <ligand>
        <name>FAD</name>
        <dbReference type="ChEBI" id="CHEBI:57692"/>
    </ligand>
</feature>
<evidence type="ECO:0000256" key="21">
    <source>
        <dbReference type="PROSITE-ProRule" id="PRU00023"/>
    </source>
</evidence>
<evidence type="ECO:0000256" key="22">
    <source>
        <dbReference type="PROSITE-ProRule" id="PRU00812"/>
    </source>
</evidence>
<dbReference type="InterPro" id="IPR036770">
    <property type="entry name" value="Ankyrin_rpt-contain_sf"/>
</dbReference>
<dbReference type="EC" id="1.3.5.1" evidence="23"/>
<feature type="transmembrane region" description="Helical" evidence="25">
    <location>
        <begin position="333"/>
        <end position="355"/>
    </location>
</feature>
<feature type="transmembrane region" description="Helical" evidence="25">
    <location>
        <begin position="1587"/>
        <end position="1611"/>
    </location>
</feature>
<dbReference type="Pfam" id="PF00890">
    <property type="entry name" value="FAD_binding_2"/>
    <property type="match status" value="1"/>
</dbReference>
<evidence type="ECO:0000256" key="9">
    <source>
        <dbReference type="ARBA" id="ARBA00022792"/>
    </source>
</evidence>
<feature type="repeat" description="ANK" evidence="21">
    <location>
        <begin position="1297"/>
        <end position="1329"/>
    </location>
</feature>
<evidence type="ECO:0000256" key="23">
    <source>
        <dbReference type="RuleBase" id="RU362051"/>
    </source>
</evidence>
<feature type="binding site" evidence="18">
    <location>
        <position position="985"/>
    </location>
    <ligand>
        <name>substrate</name>
    </ligand>
</feature>
<feature type="compositionally biased region" description="Basic and acidic residues" evidence="24">
    <location>
        <begin position="2032"/>
        <end position="2055"/>
    </location>
</feature>
<dbReference type="InterPro" id="IPR030664">
    <property type="entry name" value="SdhA/FrdA/AprA"/>
</dbReference>
<evidence type="ECO:0000256" key="10">
    <source>
        <dbReference type="ARBA" id="ARBA00022827"/>
    </source>
</evidence>
<dbReference type="PROSITE" id="PS50297">
    <property type="entry name" value="ANK_REP_REGION"/>
    <property type="match status" value="2"/>
</dbReference>
<keyword evidence="10 19" id="KW-0274">FAD</keyword>
<dbReference type="GO" id="GO:0016409">
    <property type="term" value="F:palmitoyltransferase activity"/>
    <property type="evidence" value="ECO:0007669"/>
    <property type="project" value="InterPro"/>
</dbReference>
<dbReference type="Gene3D" id="1.25.40.20">
    <property type="entry name" value="Ankyrin repeat-containing domain"/>
    <property type="match status" value="1"/>
</dbReference>
<dbReference type="PANTHER" id="PTHR11632">
    <property type="entry name" value="SUCCINATE DEHYDROGENASE 2 FLAVOPROTEIN SUBUNIT"/>
    <property type="match status" value="1"/>
</dbReference>
<evidence type="ECO:0000256" key="1">
    <source>
        <dbReference type="ARBA" id="ARBA00004141"/>
    </source>
</evidence>
<dbReference type="SUPFAM" id="SSF48403">
    <property type="entry name" value="Ankyrin repeat"/>
    <property type="match status" value="1"/>
</dbReference>
<feature type="region of interest" description="Disordered" evidence="24">
    <location>
        <begin position="2029"/>
        <end position="2055"/>
    </location>
</feature>
<feature type="binding site" evidence="19">
    <location>
        <begin position="601"/>
        <end position="606"/>
    </location>
    <ligand>
        <name>FAD</name>
        <dbReference type="ChEBI" id="CHEBI:57692"/>
    </ligand>
</feature>
<evidence type="ECO:0000256" key="3">
    <source>
        <dbReference type="ARBA" id="ARBA00004788"/>
    </source>
</evidence>
<evidence type="ECO:0000256" key="13">
    <source>
        <dbReference type="ARBA" id="ARBA00022989"/>
    </source>
</evidence>
<keyword evidence="21" id="KW-0040">ANK repeat</keyword>
<feature type="region of interest" description="Disordered" evidence="24">
    <location>
        <begin position="1760"/>
        <end position="1792"/>
    </location>
</feature>
<dbReference type="PROSITE" id="PS50216">
    <property type="entry name" value="DHHC"/>
    <property type="match status" value="1"/>
</dbReference>
<dbReference type="InterPro" id="IPR011701">
    <property type="entry name" value="MFS"/>
</dbReference>
<feature type="binding site" evidence="19">
    <location>
        <begin position="624"/>
        <end position="639"/>
    </location>
    <ligand>
        <name>FAD</name>
        <dbReference type="ChEBI" id="CHEBI:57692"/>
    </ligand>
</feature>
<dbReference type="Pfam" id="PF00023">
    <property type="entry name" value="Ank"/>
    <property type="match status" value="1"/>
</dbReference>
<evidence type="ECO:0000256" key="14">
    <source>
        <dbReference type="ARBA" id="ARBA00023002"/>
    </source>
</evidence>
<keyword evidence="15" id="KW-0496">Mitochondrion</keyword>
<dbReference type="Gene3D" id="1.20.1250.20">
    <property type="entry name" value="MFS general substrate transporter like domains"/>
    <property type="match status" value="1"/>
</dbReference>
<keyword evidence="9" id="KW-0999">Mitochondrion inner membrane</keyword>
<reference evidence="27" key="1">
    <citation type="journal article" date="2008" name="Nat. Genet.">
        <title>The Pristionchus pacificus genome provides a unique perspective on nematode lifestyle and parasitism.</title>
        <authorList>
            <person name="Dieterich C."/>
            <person name="Clifton S.W."/>
            <person name="Schuster L.N."/>
            <person name="Chinwalla A."/>
            <person name="Delehaunty K."/>
            <person name="Dinkelacker I."/>
            <person name="Fulton L."/>
            <person name="Fulton R."/>
            <person name="Godfrey J."/>
            <person name="Minx P."/>
            <person name="Mitreva M."/>
            <person name="Roeseler W."/>
            <person name="Tian H."/>
            <person name="Witte H."/>
            <person name="Yang S.P."/>
            <person name="Wilson R.K."/>
            <person name="Sommer R.J."/>
        </authorList>
    </citation>
    <scope>NUCLEOTIDE SEQUENCE [LARGE SCALE GENOMIC DNA]</scope>
    <source>
        <strain evidence="27">PS312</strain>
    </source>
</reference>
<keyword evidence="5 23" id="KW-0813">Transport</keyword>
<feature type="repeat" description="ANK" evidence="21">
    <location>
        <begin position="1433"/>
        <end position="1465"/>
    </location>
</feature>
<dbReference type="SUPFAM" id="SSF46977">
    <property type="entry name" value="Succinate dehydrogenase/fumarate reductase flavoprotein C-terminal domain"/>
    <property type="match status" value="1"/>
</dbReference>
<evidence type="ECO:0000256" key="15">
    <source>
        <dbReference type="ARBA" id="ARBA00023128"/>
    </source>
</evidence>
<feature type="compositionally biased region" description="Acidic residues" evidence="24">
    <location>
        <begin position="1995"/>
        <end position="2007"/>
    </location>
</feature>
<dbReference type="EnsemblMetazoa" id="PPA28624.1">
    <property type="protein sequence ID" value="PPA28624.1"/>
    <property type="gene ID" value="WBGene00118178"/>
</dbReference>